<feature type="domain" description="F-box" evidence="1">
    <location>
        <begin position="1"/>
        <end position="53"/>
    </location>
</feature>
<dbReference type="AlphaFoldDB" id="A0ABD1BJS2"/>
<comment type="caution">
    <text evidence="2">The sequence shown here is derived from an EMBL/GenBank/DDBJ whole genome shotgun (WGS) entry which is preliminary data.</text>
</comment>
<dbReference type="InterPro" id="IPR001810">
    <property type="entry name" value="F-box_dom"/>
</dbReference>
<evidence type="ECO:0000313" key="3">
    <source>
        <dbReference type="Proteomes" id="UP001558713"/>
    </source>
</evidence>
<dbReference type="Proteomes" id="UP001558713">
    <property type="component" value="Unassembled WGS sequence"/>
</dbReference>
<keyword evidence="3" id="KW-1185">Reference proteome</keyword>
<dbReference type="SMART" id="SM00256">
    <property type="entry name" value="FBOX"/>
    <property type="match status" value="1"/>
</dbReference>
<protein>
    <submittedName>
        <fullName evidence="2">F-box/FBD/LRR-repeat protein</fullName>
    </submittedName>
</protein>
<dbReference type="InterPro" id="IPR050232">
    <property type="entry name" value="FBL13/AtMIF1-like"/>
</dbReference>
<accession>A0ABD1BJS2</accession>
<dbReference type="PANTHER" id="PTHR31900">
    <property type="entry name" value="F-BOX/RNI SUPERFAMILY PROTEIN-RELATED"/>
    <property type="match status" value="1"/>
</dbReference>
<dbReference type="InterPro" id="IPR032675">
    <property type="entry name" value="LRR_dom_sf"/>
</dbReference>
<dbReference type="Pfam" id="PF00646">
    <property type="entry name" value="F-box"/>
    <property type="match status" value="1"/>
</dbReference>
<sequence>MDIIDDLPDDILLKILSLVPLKTAFDAQLLSKRWRKLWRRLSILNFDRAFHKSDISFKLFMHTTITFLEYPVIESLNVRSAPTEISHGLLVMNDLLVNRVLRKVDVFSAHRDRSILSYYIYTYQTLVILKLENLILEDNYQNYFRIDITLPSLKVLQLIRVKYPSDEFLSRLLSSLQSLEDLILDRCLSDKPGTTTTLAILVPSLKRLRFVTCPDYCRHNVMMLNVNTPCLNFLSIEEYWRNVSFADRKMEELVEADVNVIFINTKKLLRTLISAKRLSLCLVTSKIPHGDVVFDQLVRLEICTCQKEWWNLLERVLLDSPKLRFLKLHQKHRFGIMDPVARWEEPSVFPDCFVFHLETFEWRGYEGTQEEQKIVSYILRNTWRLKTATINIHPEVSLMMIMELLAMPKASTSCQLVIQYINDPWK</sequence>
<dbReference type="Gene3D" id="3.80.10.10">
    <property type="entry name" value="Ribonuclease Inhibitor"/>
    <property type="match status" value="1"/>
</dbReference>
<dbReference type="Gene3D" id="1.20.1280.50">
    <property type="match status" value="1"/>
</dbReference>
<evidence type="ECO:0000259" key="1">
    <source>
        <dbReference type="PROSITE" id="PS50181"/>
    </source>
</evidence>
<dbReference type="InterPro" id="IPR006566">
    <property type="entry name" value="FBD"/>
</dbReference>
<dbReference type="Pfam" id="PF08387">
    <property type="entry name" value="FBD"/>
    <property type="match status" value="1"/>
</dbReference>
<reference evidence="2 3" key="1">
    <citation type="submission" date="2024-04" db="EMBL/GenBank/DDBJ databases">
        <title>Genome assembly C_amara_ONT_v2.</title>
        <authorList>
            <person name="Yant L."/>
            <person name="Moore C."/>
            <person name="Slenker M."/>
        </authorList>
    </citation>
    <scope>NUCLEOTIDE SEQUENCE [LARGE SCALE GENOMIC DNA]</scope>
    <source>
        <tissue evidence="2">Leaf</tissue>
    </source>
</reference>
<dbReference type="SUPFAM" id="SSF81383">
    <property type="entry name" value="F-box domain"/>
    <property type="match status" value="1"/>
</dbReference>
<evidence type="ECO:0000313" key="2">
    <source>
        <dbReference type="EMBL" id="KAL1217414.1"/>
    </source>
</evidence>
<dbReference type="PROSITE" id="PS50181">
    <property type="entry name" value="FBOX"/>
    <property type="match status" value="1"/>
</dbReference>
<dbReference type="SUPFAM" id="SSF52047">
    <property type="entry name" value="RNI-like"/>
    <property type="match status" value="1"/>
</dbReference>
<gene>
    <name evidence="2" type="ORF">V5N11_004592</name>
</gene>
<dbReference type="PANTHER" id="PTHR31900:SF34">
    <property type="entry name" value="EMB|CAB62440.1-RELATED"/>
    <property type="match status" value="1"/>
</dbReference>
<proteinExistence type="predicted"/>
<name>A0ABD1BJS2_CARAN</name>
<organism evidence="2 3">
    <name type="scientific">Cardamine amara subsp. amara</name>
    <dbReference type="NCBI Taxonomy" id="228776"/>
    <lineage>
        <taxon>Eukaryota</taxon>
        <taxon>Viridiplantae</taxon>
        <taxon>Streptophyta</taxon>
        <taxon>Embryophyta</taxon>
        <taxon>Tracheophyta</taxon>
        <taxon>Spermatophyta</taxon>
        <taxon>Magnoliopsida</taxon>
        <taxon>eudicotyledons</taxon>
        <taxon>Gunneridae</taxon>
        <taxon>Pentapetalae</taxon>
        <taxon>rosids</taxon>
        <taxon>malvids</taxon>
        <taxon>Brassicales</taxon>
        <taxon>Brassicaceae</taxon>
        <taxon>Cardamineae</taxon>
        <taxon>Cardamine</taxon>
    </lineage>
</organism>
<dbReference type="EMBL" id="JBANAX010000243">
    <property type="protein sequence ID" value="KAL1217414.1"/>
    <property type="molecule type" value="Genomic_DNA"/>
</dbReference>
<dbReference type="InterPro" id="IPR036047">
    <property type="entry name" value="F-box-like_dom_sf"/>
</dbReference>
<dbReference type="SMART" id="SM00579">
    <property type="entry name" value="FBD"/>
    <property type="match status" value="1"/>
</dbReference>